<evidence type="ECO:0000313" key="2">
    <source>
        <dbReference type="Proteomes" id="UP000233786"/>
    </source>
</evidence>
<comment type="caution">
    <text evidence="1">The sequence shown here is derived from an EMBL/GenBank/DDBJ whole genome shotgun (WGS) entry which is preliminary data.</text>
</comment>
<dbReference type="AlphaFoldDB" id="A0A2N3Y4M6"/>
<reference evidence="1" key="1">
    <citation type="submission" date="2017-12" db="EMBL/GenBank/DDBJ databases">
        <title>Sequencing the genomes of 1000 Actinobacteria strains.</title>
        <authorList>
            <person name="Klenk H.-P."/>
        </authorList>
    </citation>
    <scope>NUCLEOTIDE SEQUENCE [LARGE SCALE GENOMIC DNA]</scope>
    <source>
        <strain evidence="1">DSM 44228</strain>
    </source>
</reference>
<sequence>MTEYPLMRVVKDMDHVWELASNPDGSRTLLVREGTRATAHAESMINDLARQRQEALRESERRSCQ</sequence>
<gene>
    <name evidence="1" type="ORF">A8926_5796</name>
</gene>
<keyword evidence="2" id="KW-1185">Reference proteome</keyword>
<accession>A0A2N3Y4M6</accession>
<dbReference type="RefSeq" id="WP_010311697.1">
    <property type="nucleotide sequence ID" value="NZ_CP061007.1"/>
</dbReference>
<evidence type="ECO:0000313" key="1">
    <source>
        <dbReference type="EMBL" id="PKW17781.1"/>
    </source>
</evidence>
<dbReference type="EMBL" id="PJNB01000001">
    <property type="protein sequence ID" value="PKW17781.1"/>
    <property type="molecule type" value="Genomic_DNA"/>
</dbReference>
<dbReference type="Proteomes" id="UP000233786">
    <property type="component" value="Unassembled WGS sequence"/>
</dbReference>
<protein>
    <submittedName>
        <fullName evidence="1">Uncharacterized protein</fullName>
    </submittedName>
</protein>
<name>A0A2N3Y4M6_SACSN</name>
<organism evidence="1 2">
    <name type="scientific">Saccharopolyspora spinosa</name>
    <dbReference type="NCBI Taxonomy" id="60894"/>
    <lineage>
        <taxon>Bacteria</taxon>
        <taxon>Bacillati</taxon>
        <taxon>Actinomycetota</taxon>
        <taxon>Actinomycetes</taxon>
        <taxon>Pseudonocardiales</taxon>
        <taxon>Pseudonocardiaceae</taxon>
        <taxon>Saccharopolyspora</taxon>
    </lineage>
</organism>
<proteinExistence type="predicted"/>